<dbReference type="OrthoDB" id="142653at2157"/>
<evidence type="ECO:0000256" key="1">
    <source>
        <dbReference type="SAM" id="Coils"/>
    </source>
</evidence>
<dbReference type="RefSeq" id="WP_048089622.1">
    <property type="nucleotide sequence ID" value="NZ_JMIY01000002.1"/>
</dbReference>
<dbReference type="InterPro" id="IPR056471">
    <property type="entry name" value="HD-CE"/>
</dbReference>
<dbReference type="Gene3D" id="1.10.3210.10">
    <property type="entry name" value="Hypothetical protein af1432"/>
    <property type="match status" value="1"/>
</dbReference>
<dbReference type="AlphaFoldDB" id="A0A062V0K7"/>
<dbReference type="InterPro" id="IPR027417">
    <property type="entry name" value="P-loop_NTPase"/>
</dbReference>
<dbReference type="Proteomes" id="UP000027153">
    <property type="component" value="Unassembled WGS sequence"/>
</dbReference>
<keyword evidence="5" id="KW-1185">Reference proteome</keyword>
<evidence type="ECO:0000313" key="5">
    <source>
        <dbReference type="Proteomes" id="UP000027153"/>
    </source>
</evidence>
<dbReference type="InterPro" id="IPR049052">
    <property type="entry name" value="nSTAND1"/>
</dbReference>
<dbReference type="EMBL" id="JMIY01000002">
    <property type="protein sequence ID" value="KCZ72681.1"/>
    <property type="molecule type" value="Genomic_DNA"/>
</dbReference>
<organism evidence="4 5">
    <name type="scientific">Candidatus Methanoperedens nitratireducens</name>
    <dbReference type="NCBI Taxonomy" id="1392998"/>
    <lineage>
        <taxon>Archaea</taxon>
        <taxon>Methanobacteriati</taxon>
        <taxon>Methanobacteriota</taxon>
        <taxon>Stenosarchaea group</taxon>
        <taxon>Methanomicrobia</taxon>
        <taxon>Methanosarcinales</taxon>
        <taxon>ANME-2 cluster</taxon>
        <taxon>Candidatus Methanoperedentaceae</taxon>
        <taxon>Candidatus Methanoperedens</taxon>
    </lineage>
</organism>
<dbReference type="Pfam" id="PF24391">
    <property type="entry name" value="HD-CE"/>
    <property type="match status" value="1"/>
</dbReference>
<dbReference type="Pfam" id="PF20703">
    <property type="entry name" value="nSTAND1"/>
    <property type="match status" value="1"/>
</dbReference>
<dbReference type="GO" id="GO:0016491">
    <property type="term" value="F:oxidoreductase activity"/>
    <property type="evidence" value="ECO:0007669"/>
    <property type="project" value="TreeGrafter"/>
</dbReference>
<evidence type="ECO:0000259" key="3">
    <source>
        <dbReference type="Pfam" id="PF24391"/>
    </source>
</evidence>
<keyword evidence="1" id="KW-0175">Coiled coil</keyword>
<dbReference type="InterPro" id="IPR011989">
    <property type="entry name" value="ARM-like"/>
</dbReference>
<feature type="domain" description="HD-CE" evidence="3">
    <location>
        <begin position="50"/>
        <end position="204"/>
    </location>
</feature>
<protein>
    <submittedName>
        <fullName evidence="4">Uncharacterized protein</fullName>
    </submittedName>
</protein>
<reference evidence="4 5" key="1">
    <citation type="journal article" date="2013" name="Nature">
        <title>Anaerobic oxidation of methane coupled to nitrate reduction in a novel archaeal lineage.</title>
        <authorList>
            <person name="Haroon M.F."/>
            <person name="Hu S."/>
            <person name="Shi Y."/>
            <person name="Imelfort M."/>
            <person name="Keller J."/>
            <person name="Hugenholtz P."/>
            <person name="Yuan Z."/>
            <person name="Tyson G.W."/>
        </authorList>
    </citation>
    <scope>NUCLEOTIDE SEQUENCE [LARGE SCALE GENOMIC DNA]</scope>
    <source>
        <strain evidence="4 5">ANME-2d</strain>
    </source>
</reference>
<feature type="coiled-coil region" evidence="1">
    <location>
        <begin position="547"/>
        <end position="574"/>
    </location>
</feature>
<dbReference type="Gene3D" id="3.40.50.300">
    <property type="entry name" value="P-loop containing nucleotide triphosphate hydrolases"/>
    <property type="match status" value="1"/>
</dbReference>
<dbReference type="Gene3D" id="1.25.10.10">
    <property type="entry name" value="Leucine-rich Repeat Variant"/>
    <property type="match status" value="2"/>
</dbReference>
<dbReference type="SUPFAM" id="SSF109604">
    <property type="entry name" value="HD-domain/PDEase-like"/>
    <property type="match status" value="1"/>
</dbReference>
<dbReference type="SUPFAM" id="SSF48371">
    <property type="entry name" value="ARM repeat"/>
    <property type="match status" value="2"/>
</dbReference>
<sequence length="1217" mass="140928">MIGREKGKIPIRKILEKRDVYLYHRIETLWTEAQELQERQRSKENHQQGSLHCITVENNLGKIISDDEKDTRFSPLELFLISAAACYHDAGKSDDFDEGHATVAMKDIYSNPEKYHVSDPEGKVLSYIIGSHDIDEVFDDTPETYPIGNDDIHVRLLSALFKLADVLHTDNSRIAHINVGDTKKEEDKTRFRKLIQGWDFDAESQIKMTAAPENSKDISIIEKGVSMTQNQIERIAPVLQAHGYPHRIKSFIDQRKIKWDAEKENERTLIEMDFYTEDEARIFKGRDRESRELLTKVIGSNTSLLIGNSGVGKTSLIRAGLFPKFRSMGWKCIWTRPINPDPVKSILNDINAKVSVGYESSDITSSIKKLSEQCDSDIIIAIDQFEDILRSPPPEKEKIGRTLLRIYGKSFRNVHTLLSYRGDYEAEIGSFLDKSGITHPKRFHLLGLDKSVAFEVLRTIFSTGNVSITDELLEKIIEEIDKKSENGRFYPPFIQIVASSLINLAKSNNGVITEELYNNKAVNVENIIGNYLIYQLNEFGDANSEKRRNVEEILKELIRDRAKEQKNKSDLKRYLKIIDNELQELLDLLVKKRLIRHLDDENYEIIHDFLASKVEEMIKDSERPLRGVRDILRTKAKHYTFIPTLLEPNEMALLYSMKESIIPDFDEKELLIFSYLIGNGPAWWWFREDKGVYITIVKKALAGRSSKVREAATVALERLGRTDIVMDPTLKMRGAATGAFDKFATHSNLITIIDMLKDSDINVRRTMIEAFDRLVIHSDIPIIMGMLKDADTTIKRVATGAFDRLVIHSDIPIIIDMLNDTNPYIRKVMTEALRKLVTHDKIKSIVYMRMDYDKNTKDTVDAVYEKLTAYNDFETIMDMINSHDITVRRTAFTMFEKLVTHDDLTPIICMIFKYKNIDYFYDDFFKVYLDEKEEMKNKPKELDSEDNFRLMELEHFLKKRYNMILRERDKTAEEFDSMDNYTITTLEDFFKTRYQRIFSVDEMENASKEFEKFVTHDDLPRIIDILKGGYYMRNRGGHVSYAAFFAFEKLVTHDDLPKIIGLLRERSWYARRAAIKAFEKLVTHDDLYTIINILRDSEHEIRDVAIKAFEKLVTHDDLTTVIDMLRSPEPNIKAAAVRVFEKLTTYDDLAATTDLLRDSSPDVRNEAYKTIIKFGNENDLKEVVKKFTNGEITNAESLKCIVALDEKFYSPFENNIS</sequence>
<evidence type="ECO:0000313" key="4">
    <source>
        <dbReference type="EMBL" id="KCZ72681.1"/>
    </source>
</evidence>
<accession>A0A062V0K7</accession>
<dbReference type="PANTHER" id="PTHR12697:SF5">
    <property type="entry name" value="DEOXYHYPUSINE HYDROXYLASE"/>
    <property type="match status" value="1"/>
</dbReference>
<dbReference type="InterPro" id="IPR016024">
    <property type="entry name" value="ARM-type_fold"/>
</dbReference>
<feature type="domain" description="Novel STAND NTPase 1" evidence="2">
    <location>
        <begin position="274"/>
        <end position="613"/>
    </location>
</feature>
<dbReference type="PANTHER" id="PTHR12697">
    <property type="entry name" value="PBS LYASE HEAT-LIKE PROTEIN"/>
    <property type="match status" value="1"/>
</dbReference>
<name>A0A062V0K7_9EURY</name>
<gene>
    <name evidence="4" type="ORF">ANME2D_01112</name>
</gene>
<comment type="caution">
    <text evidence="4">The sequence shown here is derived from an EMBL/GenBank/DDBJ whole genome shotgun (WGS) entry which is preliminary data.</text>
</comment>
<evidence type="ECO:0000259" key="2">
    <source>
        <dbReference type="Pfam" id="PF20703"/>
    </source>
</evidence>
<proteinExistence type="predicted"/>